<evidence type="ECO:0000313" key="1">
    <source>
        <dbReference type="EMBL" id="KAK4111143.1"/>
    </source>
</evidence>
<dbReference type="RefSeq" id="XP_064668713.1">
    <property type="nucleotide sequence ID" value="XM_064808743.1"/>
</dbReference>
<dbReference type="GeneID" id="89932866"/>
<accession>A0AAN6YQH3</accession>
<dbReference type="Proteomes" id="UP001302812">
    <property type="component" value="Unassembled WGS sequence"/>
</dbReference>
<evidence type="ECO:0000313" key="2">
    <source>
        <dbReference type="Proteomes" id="UP001302812"/>
    </source>
</evidence>
<reference evidence="1" key="2">
    <citation type="submission" date="2023-05" db="EMBL/GenBank/DDBJ databases">
        <authorList>
            <consortium name="Lawrence Berkeley National Laboratory"/>
            <person name="Steindorff A."/>
            <person name="Hensen N."/>
            <person name="Bonometti L."/>
            <person name="Westerberg I."/>
            <person name="Brannstrom I.O."/>
            <person name="Guillou S."/>
            <person name="Cros-Aarteil S."/>
            <person name="Calhoun S."/>
            <person name="Haridas S."/>
            <person name="Kuo A."/>
            <person name="Mondo S."/>
            <person name="Pangilinan J."/>
            <person name="Riley R."/>
            <person name="Labutti K."/>
            <person name="Andreopoulos B."/>
            <person name="Lipzen A."/>
            <person name="Chen C."/>
            <person name="Yanf M."/>
            <person name="Daum C."/>
            <person name="Ng V."/>
            <person name="Clum A."/>
            <person name="Ohm R."/>
            <person name="Martin F."/>
            <person name="Silar P."/>
            <person name="Natvig D."/>
            <person name="Lalanne C."/>
            <person name="Gautier V."/>
            <person name="Ament-Velasquez S.L."/>
            <person name="Kruys A."/>
            <person name="Hutchinson M.I."/>
            <person name="Powell A.J."/>
            <person name="Barry K."/>
            <person name="Miller A.N."/>
            <person name="Grigoriev I.V."/>
            <person name="Debuchy R."/>
            <person name="Gladieux P."/>
            <person name="Thoren M.H."/>
            <person name="Johannesson H."/>
        </authorList>
    </citation>
    <scope>NUCLEOTIDE SEQUENCE</scope>
    <source>
        <strain evidence="1">CBS 508.74</strain>
    </source>
</reference>
<comment type="caution">
    <text evidence="1">The sequence shown here is derived from an EMBL/GenBank/DDBJ whole genome shotgun (WGS) entry which is preliminary data.</text>
</comment>
<gene>
    <name evidence="1" type="ORF">N656DRAFT_171709</name>
</gene>
<name>A0AAN6YQH3_9PEZI</name>
<reference evidence="1" key="1">
    <citation type="journal article" date="2023" name="Mol. Phylogenet. Evol.">
        <title>Genome-scale phylogeny and comparative genomics of the fungal order Sordariales.</title>
        <authorList>
            <person name="Hensen N."/>
            <person name="Bonometti L."/>
            <person name="Westerberg I."/>
            <person name="Brannstrom I.O."/>
            <person name="Guillou S."/>
            <person name="Cros-Aarteil S."/>
            <person name="Calhoun S."/>
            <person name="Haridas S."/>
            <person name="Kuo A."/>
            <person name="Mondo S."/>
            <person name="Pangilinan J."/>
            <person name="Riley R."/>
            <person name="LaButti K."/>
            <person name="Andreopoulos B."/>
            <person name="Lipzen A."/>
            <person name="Chen C."/>
            <person name="Yan M."/>
            <person name="Daum C."/>
            <person name="Ng V."/>
            <person name="Clum A."/>
            <person name="Steindorff A."/>
            <person name="Ohm R.A."/>
            <person name="Martin F."/>
            <person name="Silar P."/>
            <person name="Natvig D.O."/>
            <person name="Lalanne C."/>
            <person name="Gautier V."/>
            <person name="Ament-Velasquez S.L."/>
            <person name="Kruys A."/>
            <person name="Hutchinson M.I."/>
            <person name="Powell A.J."/>
            <person name="Barry K."/>
            <person name="Miller A.N."/>
            <person name="Grigoriev I.V."/>
            <person name="Debuchy R."/>
            <person name="Gladieux P."/>
            <person name="Hiltunen Thoren M."/>
            <person name="Johannesson H."/>
        </authorList>
    </citation>
    <scope>NUCLEOTIDE SEQUENCE</scope>
    <source>
        <strain evidence="1">CBS 508.74</strain>
    </source>
</reference>
<protein>
    <submittedName>
        <fullName evidence="1">Uncharacterized protein</fullName>
    </submittedName>
</protein>
<keyword evidence="2" id="KW-1185">Reference proteome</keyword>
<dbReference type="EMBL" id="MU853347">
    <property type="protein sequence ID" value="KAK4111143.1"/>
    <property type="molecule type" value="Genomic_DNA"/>
</dbReference>
<dbReference type="AlphaFoldDB" id="A0AAN6YQH3"/>
<proteinExistence type="predicted"/>
<sequence>MSERQKQMEDSRITCIVTQFFFSLIANQFAEYFFTSISNLILSSFTHSSPTPPTIPASGLARLVASVASHERGFGNDTSCRASLRLLVAAGESKTGFGLRRLGPVRVAEAELHRAKQSR</sequence>
<organism evidence="1 2">
    <name type="scientific">Canariomyces notabilis</name>
    <dbReference type="NCBI Taxonomy" id="2074819"/>
    <lineage>
        <taxon>Eukaryota</taxon>
        <taxon>Fungi</taxon>
        <taxon>Dikarya</taxon>
        <taxon>Ascomycota</taxon>
        <taxon>Pezizomycotina</taxon>
        <taxon>Sordariomycetes</taxon>
        <taxon>Sordariomycetidae</taxon>
        <taxon>Sordariales</taxon>
        <taxon>Chaetomiaceae</taxon>
        <taxon>Canariomyces</taxon>
    </lineage>
</organism>